<accession>A0ABY7JWX9</accession>
<dbReference type="InterPro" id="IPR010982">
    <property type="entry name" value="Lambda_DNA-bd_dom_sf"/>
</dbReference>
<feature type="compositionally biased region" description="Basic and acidic residues" evidence="1">
    <location>
        <begin position="1"/>
        <end position="16"/>
    </location>
</feature>
<reference evidence="3" key="1">
    <citation type="submission" date="2022-05" db="EMBL/GenBank/DDBJ databases">
        <title>Jatrophihabitans sp. SB3-54 whole genome sequence.</title>
        <authorList>
            <person name="Suh M.K."/>
            <person name="Eom M.K."/>
            <person name="Kim J.S."/>
            <person name="Kim H.S."/>
            <person name="Do H.E."/>
            <person name="Shin Y.K."/>
            <person name="Lee J.-S."/>
        </authorList>
    </citation>
    <scope>NUCLEOTIDE SEQUENCE</scope>
    <source>
        <strain evidence="3">SB3-54</strain>
    </source>
</reference>
<evidence type="ECO:0000313" key="4">
    <source>
        <dbReference type="Proteomes" id="UP001164693"/>
    </source>
</evidence>
<proteinExistence type="predicted"/>
<dbReference type="EMBL" id="CP097463">
    <property type="protein sequence ID" value="WAX55817.1"/>
    <property type="molecule type" value="Genomic_DNA"/>
</dbReference>
<dbReference type="InterPro" id="IPR001387">
    <property type="entry name" value="Cro/C1-type_HTH"/>
</dbReference>
<feature type="domain" description="HTH cro/C1-type" evidence="2">
    <location>
        <begin position="76"/>
        <end position="132"/>
    </location>
</feature>
<dbReference type="SUPFAM" id="SSF47413">
    <property type="entry name" value="lambda repressor-like DNA-binding domains"/>
    <property type="match status" value="2"/>
</dbReference>
<name>A0ABY7JWX9_9ACTN</name>
<keyword evidence="4" id="KW-1185">Reference proteome</keyword>
<dbReference type="Pfam" id="PF13560">
    <property type="entry name" value="HTH_31"/>
    <property type="match status" value="1"/>
</dbReference>
<evidence type="ECO:0000256" key="1">
    <source>
        <dbReference type="SAM" id="MobiDB-lite"/>
    </source>
</evidence>
<feature type="domain" description="HTH cro/C1-type" evidence="2">
    <location>
        <begin position="11"/>
        <end position="66"/>
    </location>
</feature>
<dbReference type="CDD" id="cd00093">
    <property type="entry name" value="HTH_XRE"/>
    <property type="match status" value="2"/>
</dbReference>
<organism evidence="3 4">
    <name type="scientific">Jatrophihabitans cynanchi</name>
    <dbReference type="NCBI Taxonomy" id="2944128"/>
    <lineage>
        <taxon>Bacteria</taxon>
        <taxon>Bacillati</taxon>
        <taxon>Actinomycetota</taxon>
        <taxon>Actinomycetes</taxon>
        <taxon>Jatrophihabitantales</taxon>
        <taxon>Jatrophihabitantaceae</taxon>
        <taxon>Jatrophihabitans</taxon>
    </lineage>
</organism>
<dbReference type="Pfam" id="PF01381">
    <property type="entry name" value="HTH_3"/>
    <property type="match status" value="1"/>
</dbReference>
<dbReference type="Gene3D" id="1.10.260.40">
    <property type="entry name" value="lambda repressor-like DNA-binding domains"/>
    <property type="match status" value="2"/>
</dbReference>
<sequence>MAQARFRGDRLAEARRQNGMSQSQLAEAIGTAGRERISQWERGVEQPQPKLLRAVADVLGVDPLLLMDVDTGARTLRDLRLAAGMSLRDARTAAGLPYTTYYRLENGVGTVPPSRKLLSQVARALGVPVTVVGPAIERSRAARAGGAPE</sequence>
<feature type="region of interest" description="Disordered" evidence="1">
    <location>
        <begin position="1"/>
        <end position="24"/>
    </location>
</feature>
<dbReference type="Proteomes" id="UP001164693">
    <property type="component" value="Chromosome"/>
</dbReference>
<protein>
    <submittedName>
        <fullName evidence="3">Helix-turn-helix domain-containing protein</fullName>
    </submittedName>
</protein>
<dbReference type="RefSeq" id="WP_269442340.1">
    <property type="nucleotide sequence ID" value="NZ_CP097463.1"/>
</dbReference>
<dbReference type="PROSITE" id="PS50943">
    <property type="entry name" value="HTH_CROC1"/>
    <property type="match status" value="2"/>
</dbReference>
<dbReference type="SMART" id="SM00530">
    <property type="entry name" value="HTH_XRE"/>
    <property type="match status" value="2"/>
</dbReference>
<evidence type="ECO:0000259" key="2">
    <source>
        <dbReference type="PROSITE" id="PS50943"/>
    </source>
</evidence>
<dbReference type="PANTHER" id="PTHR43236">
    <property type="entry name" value="ANTITOXIN HIGA1"/>
    <property type="match status" value="1"/>
</dbReference>
<dbReference type="PANTHER" id="PTHR43236:SF1">
    <property type="entry name" value="BLL7220 PROTEIN"/>
    <property type="match status" value="1"/>
</dbReference>
<evidence type="ECO:0000313" key="3">
    <source>
        <dbReference type="EMBL" id="WAX55817.1"/>
    </source>
</evidence>
<dbReference type="InterPro" id="IPR052345">
    <property type="entry name" value="Rad_response_metalloprotease"/>
</dbReference>
<gene>
    <name evidence="3" type="ORF">M6B22_14880</name>
</gene>